<comment type="caution">
    <text evidence="2">The sequence shown here is derived from an EMBL/GenBank/DDBJ whole genome shotgun (WGS) entry which is preliminary data.</text>
</comment>
<dbReference type="RefSeq" id="WP_344398012.1">
    <property type="nucleotide sequence ID" value="NZ_BAAASG010000001.1"/>
</dbReference>
<dbReference type="EMBL" id="BAAASG010000001">
    <property type="protein sequence ID" value="GAA2471416.1"/>
    <property type="molecule type" value="Genomic_DNA"/>
</dbReference>
<name>A0ABP5Y0D4_STRLO</name>
<keyword evidence="3" id="KW-1185">Reference proteome</keyword>
<evidence type="ECO:0000313" key="3">
    <source>
        <dbReference type="Proteomes" id="UP001501777"/>
    </source>
</evidence>
<organism evidence="2 3">
    <name type="scientific">Streptomyces longisporus</name>
    <dbReference type="NCBI Taxonomy" id="1948"/>
    <lineage>
        <taxon>Bacteria</taxon>
        <taxon>Bacillati</taxon>
        <taxon>Actinomycetota</taxon>
        <taxon>Actinomycetes</taxon>
        <taxon>Kitasatosporales</taxon>
        <taxon>Streptomycetaceae</taxon>
        <taxon>Streptomyces</taxon>
    </lineage>
</organism>
<keyword evidence="1" id="KW-1133">Transmembrane helix</keyword>
<feature type="transmembrane region" description="Helical" evidence="1">
    <location>
        <begin position="6"/>
        <end position="27"/>
    </location>
</feature>
<accession>A0ABP5Y0D4</accession>
<reference evidence="3" key="1">
    <citation type="journal article" date="2019" name="Int. J. Syst. Evol. Microbiol.">
        <title>The Global Catalogue of Microorganisms (GCM) 10K type strain sequencing project: providing services to taxonomists for standard genome sequencing and annotation.</title>
        <authorList>
            <consortium name="The Broad Institute Genomics Platform"/>
            <consortium name="The Broad Institute Genome Sequencing Center for Infectious Disease"/>
            <person name="Wu L."/>
            <person name="Ma J."/>
        </authorList>
    </citation>
    <scope>NUCLEOTIDE SEQUENCE [LARGE SCALE GENOMIC DNA]</scope>
    <source>
        <strain evidence="3">JCM 4395</strain>
    </source>
</reference>
<keyword evidence="1" id="KW-0812">Transmembrane</keyword>
<evidence type="ECO:0000313" key="2">
    <source>
        <dbReference type="EMBL" id="GAA2471416.1"/>
    </source>
</evidence>
<sequence>MHWGVYEVFSVISGIVLLVCGLMLPDITVKDRSWSVLGGAFLLVYGVYVAKQTSGTYYFPVAVFIIPVGAVLYLLAAAFGATRSGATGASDDGE</sequence>
<gene>
    <name evidence="2" type="ORF">GCM10010276_02100</name>
</gene>
<proteinExistence type="predicted"/>
<evidence type="ECO:0000256" key="1">
    <source>
        <dbReference type="SAM" id="Phobius"/>
    </source>
</evidence>
<protein>
    <submittedName>
        <fullName evidence="2">Uncharacterized protein</fullName>
    </submittedName>
</protein>
<dbReference type="Proteomes" id="UP001501777">
    <property type="component" value="Unassembled WGS sequence"/>
</dbReference>
<keyword evidence="1" id="KW-0472">Membrane</keyword>
<feature type="transmembrane region" description="Helical" evidence="1">
    <location>
        <begin position="34"/>
        <end position="51"/>
    </location>
</feature>
<feature type="transmembrane region" description="Helical" evidence="1">
    <location>
        <begin position="57"/>
        <end position="76"/>
    </location>
</feature>